<dbReference type="STRING" id="1527.SAMN04489757_13030"/>
<protein>
    <submittedName>
        <fullName evidence="1">TupA-like ATPgrasp</fullName>
    </submittedName>
</protein>
<evidence type="ECO:0000313" key="2">
    <source>
        <dbReference type="Proteomes" id="UP000198806"/>
    </source>
</evidence>
<dbReference type="RefSeq" id="WP_091687681.1">
    <property type="nucleotide sequence ID" value="NZ_BAABFM010000011.1"/>
</dbReference>
<dbReference type="Pfam" id="PF14305">
    <property type="entry name" value="ATPgrasp_TupA"/>
    <property type="match status" value="1"/>
</dbReference>
<dbReference type="EMBL" id="FOWD01000030">
    <property type="protein sequence ID" value="SFO48201.1"/>
    <property type="molecule type" value="Genomic_DNA"/>
</dbReference>
<dbReference type="InterPro" id="IPR029465">
    <property type="entry name" value="ATPgrasp_TupA"/>
</dbReference>
<organism evidence="1 2">
    <name type="scientific">Anaerocolumna aminovalerica</name>
    <dbReference type="NCBI Taxonomy" id="1527"/>
    <lineage>
        <taxon>Bacteria</taxon>
        <taxon>Bacillati</taxon>
        <taxon>Bacillota</taxon>
        <taxon>Clostridia</taxon>
        <taxon>Lachnospirales</taxon>
        <taxon>Lachnospiraceae</taxon>
        <taxon>Anaerocolumna</taxon>
    </lineage>
</organism>
<proteinExistence type="predicted"/>
<dbReference type="SUPFAM" id="SSF56059">
    <property type="entry name" value="Glutathione synthetase ATP-binding domain-like"/>
    <property type="match status" value="1"/>
</dbReference>
<accession>A0A1I5HK26</accession>
<evidence type="ECO:0000313" key="1">
    <source>
        <dbReference type="EMBL" id="SFO48201.1"/>
    </source>
</evidence>
<reference evidence="1 2" key="1">
    <citation type="submission" date="2016-10" db="EMBL/GenBank/DDBJ databases">
        <authorList>
            <person name="de Groot N.N."/>
        </authorList>
    </citation>
    <scope>NUCLEOTIDE SEQUENCE [LARGE SCALE GENOMIC DNA]</scope>
    <source>
        <strain evidence="1 2">DSM 1283</strain>
    </source>
</reference>
<keyword evidence="2" id="KW-1185">Reference proteome</keyword>
<dbReference type="AlphaFoldDB" id="A0A1I5HK26"/>
<sequence length="295" mass="35033">MNRRIKKTILAPMDLLYKISPESTTKILYRLKTGRKLNLNNPRTYSEKLQWIKLHYKDKLAPRCADKYTVRKFVKQCGCEEILIKLLWQGYNPYDIPFDELPQKFVIKVTHGSGGNIICRDKCQLNIPKTIKTLKRRLNEKYLPCYGEWFYGIIKPRIIIEEYLEDEKGCSPIDYKIYCFHGNPKYIIAHVDRFTNHRSNMYDLDWNPIQNITMKEIDSSLNVERPEKLELLLDYARILSEKFIHVRVDLYLLQSKIYFGELTFTSDAGFVVIDPIEIEEKIGSWIKLPKFNFME</sequence>
<gene>
    <name evidence="1" type="ORF">SAMN04489757_13030</name>
</gene>
<dbReference type="Proteomes" id="UP000198806">
    <property type="component" value="Unassembled WGS sequence"/>
</dbReference>
<name>A0A1I5HK26_9FIRM</name>
<dbReference type="OrthoDB" id="9791827at2"/>